<evidence type="ECO:0000256" key="2">
    <source>
        <dbReference type="ARBA" id="ARBA00000967"/>
    </source>
</evidence>
<feature type="binding site" evidence="8">
    <location>
        <position position="387"/>
    </location>
    <ligand>
        <name>Mn(2+)</name>
        <dbReference type="ChEBI" id="CHEBI:29035"/>
        <label>1</label>
    </ligand>
</feature>
<feature type="binding site" evidence="8">
    <location>
        <position position="328"/>
    </location>
    <ligand>
        <name>Mn(2+)</name>
        <dbReference type="ChEBI" id="CHEBI:29035"/>
        <label>2</label>
    </ligand>
</feature>
<evidence type="ECO:0000256" key="3">
    <source>
        <dbReference type="ARBA" id="ARBA00009528"/>
    </source>
</evidence>
<dbReference type="GO" id="GO:0070006">
    <property type="term" value="F:metalloaminopeptidase activity"/>
    <property type="evidence" value="ECO:0007669"/>
    <property type="project" value="InterPro"/>
</dbReference>
<dbReference type="NCBIfam" id="NF002077">
    <property type="entry name" value="PRK00913.2-4"/>
    <property type="match status" value="1"/>
</dbReference>
<sequence length="539" mass="55653">MPPSLKIQFAPLGKLALAAPGASAAAGDSAKAAQTLVIFAGPDLKLGAATLKLIGAEAEALIRRGAATAKFRGKVSSALDLIAPAGLAADRLLVIGAPGEETAEPKTPEAGKPETVVPIKPAAPPTLADYANLGGVVGGKLGRGAAATVVFDLPRAPENAAAAAAEFALGLQLRDYRFDRYKTKKKDDADENGASEIVIAVADPEAAREKAAGSEAVAAGVITARSLVNEPANILFPEEFAARAKELEKLGVEVEILDETAMQALGMGALLGVGQGSSRQSRVVVMRWRGAGEGGDSKPIAFVGKGVTFDTGGISIKPAAGMEDMKGDMAGAACVVGLIEALAARKAKVDVIGAIGLVENMPGPDAQRPGDIVKSMSGQTIEIINTDAEGRLVLGDVLWYVQDRFKPKFMIDLATLTGAVLVALGQEHAGLFTNDDDLGEKLLAAGKATGEKLWRLPLAPAYDKMIDSKFADMKNTGGRHAGSITAAQFLQRFVNGTPWAHLDIAGTGMSSPSSDVNQSWGSGFGVRLLDRLVSDNYEG</sequence>
<dbReference type="Pfam" id="PF00883">
    <property type="entry name" value="Peptidase_M17"/>
    <property type="match status" value="1"/>
</dbReference>
<feature type="chain" id="PRO_5014438401" description="Probable cytosol aminopeptidase" evidence="9">
    <location>
        <begin position="25"/>
        <end position="539"/>
    </location>
</feature>
<reference evidence="11 12" key="1">
    <citation type="submission" date="2017-10" db="EMBL/GenBank/DDBJ databases">
        <title>Genome announcement of Methylocella silvestris TVC from permafrost.</title>
        <authorList>
            <person name="Wang J."/>
            <person name="Geng K."/>
            <person name="Ul-Haque F."/>
            <person name="Crombie A.T."/>
            <person name="Street L.E."/>
            <person name="Wookey P.A."/>
            <person name="Murrell J.C."/>
            <person name="Pratscher J."/>
        </authorList>
    </citation>
    <scope>NUCLEOTIDE SEQUENCE [LARGE SCALE GENOMIC DNA]</scope>
    <source>
        <strain evidence="11 12">TVC</strain>
    </source>
</reference>
<dbReference type="HAMAP" id="MF_00181">
    <property type="entry name" value="Cytosol_peptidase_M17"/>
    <property type="match status" value="1"/>
</dbReference>
<dbReference type="PANTHER" id="PTHR11963:SF23">
    <property type="entry name" value="CYTOSOL AMINOPEPTIDASE"/>
    <property type="match status" value="1"/>
</dbReference>
<dbReference type="InterPro" id="IPR023042">
    <property type="entry name" value="Peptidase_M17_leu_NH2_pept"/>
</dbReference>
<dbReference type="InterPro" id="IPR043472">
    <property type="entry name" value="Macro_dom-like"/>
</dbReference>
<feature type="binding site" evidence="8">
    <location>
        <position position="305"/>
    </location>
    <ligand>
        <name>Mn(2+)</name>
        <dbReference type="ChEBI" id="CHEBI:29035"/>
        <label>2</label>
    </ligand>
</feature>
<dbReference type="GO" id="GO:0005737">
    <property type="term" value="C:cytoplasm"/>
    <property type="evidence" value="ECO:0007669"/>
    <property type="project" value="UniProtKB-SubCell"/>
</dbReference>
<dbReference type="GO" id="GO:0030145">
    <property type="term" value="F:manganese ion binding"/>
    <property type="evidence" value="ECO:0007669"/>
    <property type="project" value="UniProtKB-UniRule"/>
</dbReference>
<organism evidence="11 12">
    <name type="scientific">Methylocella silvestris</name>
    <dbReference type="NCBI Taxonomy" id="199596"/>
    <lineage>
        <taxon>Bacteria</taxon>
        <taxon>Pseudomonadati</taxon>
        <taxon>Pseudomonadota</taxon>
        <taxon>Alphaproteobacteria</taxon>
        <taxon>Hyphomicrobiales</taxon>
        <taxon>Beijerinckiaceae</taxon>
        <taxon>Methylocella</taxon>
    </lineage>
</organism>
<dbReference type="AlphaFoldDB" id="A0A2J7TCK7"/>
<evidence type="ECO:0000256" key="5">
    <source>
        <dbReference type="ARBA" id="ARBA00022670"/>
    </source>
</evidence>
<dbReference type="EC" id="3.4.11.1" evidence="8"/>
<dbReference type="InterPro" id="IPR008283">
    <property type="entry name" value="Peptidase_M17_N"/>
</dbReference>
<comment type="catalytic activity">
    <reaction evidence="2 8">
        <text>Release of an N-terminal amino acid, preferentially leucine, but not glutamic or aspartic acids.</text>
        <dbReference type="EC" id="3.4.11.10"/>
    </reaction>
</comment>
<evidence type="ECO:0000259" key="10">
    <source>
        <dbReference type="PROSITE" id="PS00631"/>
    </source>
</evidence>
<dbReference type="PRINTS" id="PR00481">
    <property type="entry name" value="LAMNOPPTDASE"/>
</dbReference>
<feature type="domain" description="Cytosol aminopeptidase" evidence="10">
    <location>
        <begin position="385"/>
        <end position="392"/>
    </location>
</feature>
<evidence type="ECO:0000256" key="4">
    <source>
        <dbReference type="ARBA" id="ARBA00022438"/>
    </source>
</evidence>
<keyword evidence="6 8" id="KW-0378">Hydrolase</keyword>
<dbReference type="EC" id="3.4.11.10" evidence="8"/>
<protein>
    <recommendedName>
        <fullName evidence="8">Probable cytosol aminopeptidase</fullName>
        <ecNumber evidence="8">3.4.11.1</ecNumber>
    </recommendedName>
    <alternativeName>
        <fullName evidence="8">Leucine aminopeptidase</fullName>
        <shortName evidence="8">LAP</shortName>
        <ecNumber evidence="8">3.4.11.10</ecNumber>
    </alternativeName>
    <alternativeName>
        <fullName evidence="8">Leucyl aminopeptidase</fullName>
    </alternativeName>
</protein>
<evidence type="ECO:0000256" key="6">
    <source>
        <dbReference type="ARBA" id="ARBA00022801"/>
    </source>
</evidence>
<keyword evidence="5 8" id="KW-0645">Protease</keyword>
<keyword evidence="9" id="KW-0732">Signal</keyword>
<dbReference type="OrthoDB" id="9809354at2"/>
<dbReference type="RefSeq" id="WP_102845219.1">
    <property type="nucleotide sequence ID" value="NZ_PDZR01000031.1"/>
</dbReference>
<keyword evidence="7 8" id="KW-0464">Manganese</keyword>
<feature type="active site" evidence="8">
    <location>
        <position position="391"/>
    </location>
</feature>
<dbReference type="NCBIfam" id="NF002075">
    <property type="entry name" value="PRK00913.2-2"/>
    <property type="match status" value="1"/>
</dbReference>
<comment type="similarity">
    <text evidence="3 8">Belongs to the peptidase M17 family.</text>
</comment>
<dbReference type="InterPro" id="IPR000819">
    <property type="entry name" value="Peptidase_M17_C"/>
</dbReference>
<comment type="cofactor">
    <cofactor evidence="8">
        <name>Mn(2+)</name>
        <dbReference type="ChEBI" id="CHEBI:29035"/>
    </cofactor>
    <text evidence="8">Binds 2 manganese ions per subunit.</text>
</comment>
<dbReference type="PANTHER" id="PTHR11963">
    <property type="entry name" value="LEUCINE AMINOPEPTIDASE-RELATED"/>
    <property type="match status" value="1"/>
</dbReference>
<dbReference type="GO" id="GO:0006508">
    <property type="term" value="P:proteolysis"/>
    <property type="evidence" value="ECO:0007669"/>
    <property type="project" value="UniProtKB-KW"/>
</dbReference>
<feature type="binding site" evidence="8">
    <location>
        <position position="310"/>
    </location>
    <ligand>
        <name>Mn(2+)</name>
        <dbReference type="ChEBI" id="CHEBI:29035"/>
        <label>1</label>
    </ligand>
</feature>
<evidence type="ECO:0000313" key="11">
    <source>
        <dbReference type="EMBL" id="PNG24495.1"/>
    </source>
</evidence>
<evidence type="ECO:0000256" key="7">
    <source>
        <dbReference type="ARBA" id="ARBA00023211"/>
    </source>
</evidence>
<comment type="function">
    <text evidence="8">Presumably involved in the processing and regular turnover of intracellular proteins. Catalyzes the removal of unsubstituted N-terminal amino acids from various peptides.</text>
</comment>
<keyword evidence="8" id="KW-0963">Cytoplasm</keyword>
<proteinExistence type="inferred from homology"/>
<comment type="catalytic activity">
    <reaction evidence="1 8">
        <text>Release of an N-terminal amino acid, Xaa-|-Yaa-, in which Xaa is preferably Leu, but may be other amino acids including Pro although not Arg or Lys, and Yaa may be Pro. Amino acid amides and methyl esters are also readily hydrolyzed, but rates on arylamides are exceedingly low.</text>
        <dbReference type="EC" id="3.4.11.1"/>
    </reaction>
</comment>
<feature type="binding site" evidence="8">
    <location>
        <position position="310"/>
    </location>
    <ligand>
        <name>Mn(2+)</name>
        <dbReference type="ChEBI" id="CHEBI:29035"/>
        <label>2</label>
    </ligand>
</feature>
<dbReference type="SUPFAM" id="SSF52949">
    <property type="entry name" value="Macro domain-like"/>
    <property type="match status" value="1"/>
</dbReference>
<feature type="binding site" evidence="8">
    <location>
        <position position="389"/>
    </location>
    <ligand>
        <name>Mn(2+)</name>
        <dbReference type="ChEBI" id="CHEBI:29035"/>
        <label>1</label>
    </ligand>
</feature>
<dbReference type="CDD" id="cd00433">
    <property type="entry name" value="Peptidase_M17"/>
    <property type="match status" value="1"/>
</dbReference>
<dbReference type="EMBL" id="PDZR01000031">
    <property type="protein sequence ID" value="PNG24495.1"/>
    <property type="molecule type" value="Genomic_DNA"/>
</dbReference>
<evidence type="ECO:0000256" key="1">
    <source>
        <dbReference type="ARBA" id="ARBA00000135"/>
    </source>
</evidence>
<evidence type="ECO:0000256" key="8">
    <source>
        <dbReference type="HAMAP-Rule" id="MF_00181"/>
    </source>
</evidence>
<dbReference type="InterPro" id="IPR011356">
    <property type="entry name" value="Leucine_aapep/pepB"/>
</dbReference>
<gene>
    <name evidence="8" type="primary">pepA</name>
    <name evidence="11" type="ORF">CR492_18470</name>
</gene>
<keyword evidence="8" id="KW-0479">Metal-binding</keyword>
<dbReference type="Pfam" id="PF02789">
    <property type="entry name" value="Peptidase_M17_N"/>
    <property type="match status" value="1"/>
</dbReference>
<dbReference type="Gene3D" id="3.40.220.10">
    <property type="entry name" value="Leucine Aminopeptidase, subunit E, domain 1"/>
    <property type="match status" value="1"/>
</dbReference>
<dbReference type="Gene3D" id="3.40.630.10">
    <property type="entry name" value="Zn peptidases"/>
    <property type="match status" value="1"/>
</dbReference>
<keyword evidence="4 8" id="KW-0031">Aminopeptidase</keyword>
<feature type="active site" evidence="8">
    <location>
        <position position="317"/>
    </location>
</feature>
<accession>A0A2J7TCK7</accession>
<dbReference type="Proteomes" id="UP000236286">
    <property type="component" value="Unassembled WGS sequence"/>
</dbReference>
<comment type="subcellular location">
    <subcellularLocation>
        <location evidence="8">Cytoplasm</location>
    </subcellularLocation>
</comment>
<name>A0A2J7TCK7_METSI</name>
<evidence type="ECO:0000313" key="12">
    <source>
        <dbReference type="Proteomes" id="UP000236286"/>
    </source>
</evidence>
<feature type="signal peptide" evidence="9">
    <location>
        <begin position="1"/>
        <end position="24"/>
    </location>
</feature>
<dbReference type="NCBIfam" id="NF002074">
    <property type="entry name" value="PRK00913.1-4"/>
    <property type="match status" value="1"/>
</dbReference>
<evidence type="ECO:0000256" key="9">
    <source>
        <dbReference type="SAM" id="SignalP"/>
    </source>
</evidence>
<feature type="binding site" evidence="8">
    <location>
        <position position="389"/>
    </location>
    <ligand>
        <name>Mn(2+)</name>
        <dbReference type="ChEBI" id="CHEBI:29035"/>
        <label>2</label>
    </ligand>
</feature>
<dbReference type="PROSITE" id="PS00631">
    <property type="entry name" value="CYTOSOL_AP"/>
    <property type="match status" value="1"/>
</dbReference>
<dbReference type="SUPFAM" id="SSF53187">
    <property type="entry name" value="Zn-dependent exopeptidases"/>
    <property type="match status" value="1"/>
</dbReference>
<comment type="caution">
    <text evidence="11">The sequence shown here is derived from an EMBL/GenBank/DDBJ whole genome shotgun (WGS) entry which is preliminary data.</text>
</comment>